<evidence type="ECO:0000313" key="6">
    <source>
        <dbReference type="Proteomes" id="UP000580681"/>
    </source>
</evidence>
<dbReference type="Gene3D" id="2.20.25.590">
    <property type="match status" value="1"/>
</dbReference>
<feature type="non-terminal residue" evidence="5">
    <location>
        <position position="1"/>
    </location>
</feature>
<evidence type="ECO:0000256" key="1">
    <source>
        <dbReference type="ARBA" id="ARBA00004613"/>
    </source>
</evidence>
<dbReference type="Proteomes" id="UP000580681">
    <property type="component" value="Unassembled WGS sequence"/>
</dbReference>
<reference evidence="5 6" key="1">
    <citation type="submission" date="2019-09" db="EMBL/GenBank/DDBJ databases">
        <title>Bird 10,000 Genomes (B10K) Project - Family phase.</title>
        <authorList>
            <person name="Zhang G."/>
        </authorList>
    </citation>
    <scope>NUCLEOTIDE SEQUENCE [LARGE SCALE GENOMIC DNA]</scope>
    <source>
        <strain evidence="5">B10K-DU-015-11</strain>
        <tissue evidence="5">Mixed tissue sample</tissue>
    </source>
</reference>
<dbReference type="Pfam" id="PF05825">
    <property type="entry name" value="PSP94"/>
    <property type="match status" value="1"/>
</dbReference>
<keyword evidence="6" id="KW-1185">Reference proteome</keyword>
<name>A0A7K4V792_9EMBE</name>
<dbReference type="EMBL" id="VYZJ01000214">
    <property type="protein sequence ID" value="NWR17783.1"/>
    <property type="molecule type" value="Genomic_DNA"/>
</dbReference>
<dbReference type="GO" id="GO:0005576">
    <property type="term" value="C:extracellular region"/>
    <property type="evidence" value="ECO:0007669"/>
    <property type="project" value="UniProtKB-SubCell"/>
</dbReference>
<dbReference type="Gene3D" id="2.10.70.10">
    <property type="entry name" value="Complement Module, domain 1"/>
    <property type="match status" value="1"/>
</dbReference>
<comment type="subcellular location">
    <subcellularLocation>
        <location evidence="1">Secreted</location>
    </subcellularLocation>
</comment>
<sequence>GCMINGKLYPFGRIERTEDCYACDCGQGGMECCTLYFYPVNYDKKKCKVVFNKKHCDYDVLERDNPSQRCSSIYTRV</sequence>
<keyword evidence="4" id="KW-1015">Disulfide bond</keyword>
<dbReference type="InterPro" id="IPR008735">
    <property type="entry name" value="PSP94"/>
</dbReference>
<evidence type="ECO:0000256" key="2">
    <source>
        <dbReference type="ARBA" id="ARBA00010352"/>
    </source>
</evidence>
<comment type="similarity">
    <text evidence="2">Belongs to the beta-microseminoprotein family.</text>
</comment>
<evidence type="ECO:0000256" key="3">
    <source>
        <dbReference type="ARBA" id="ARBA00022525"/>
    </source>
</evidence>
<gene>
    <name evidence="5" type="primary">Msmb_2</name>
    <name evidence="5" type="ORF">EMBFUC_R04710</name>
</gene>
<feature type="non-terminal residue" evidence="5">
    <location>
        <position position="77"/>
    </location>
</feature>
<dbReference type="AlphaFoldDB" id="A0A7K4V792"/>
<evidence type="ECO:0000256" key="4">
    <source>
        <dbReference type="ARBA" id="ARBA00023157"/>
    </source>
</evidence>
<dbReference type="PANTHER" id="PTHR10500:SF7">
    <property type="entry name" value="BETA-MICROSEMINOPROTEIN"/>
    <property type="match status" value="1"/>
</dbReference>
<evidence type="ECO:0000313" key="5">
    <source>
        <dbReference type="EMBL" id="NWR17783.1"/>
    </source>
</evidence>
<keyword evidence="3" id="KW-0964">Secreted</keyword>
<dbReference type="PANTHER" id="PTHR10500">
    <property type="entry name" value="BETA-MICROSEMINOPROTEIN"/>
    <property type="match status" value="1"/>
</dbReference>
<accession>A0A7K4V792</accession>
<protein>
    <submittedName>
        <fullName evidence="5">MSMB protein</fullName>
    </submittedName>
</protein>
<organism evidence="5 6">
    <name type="scientific">Emberiza fucata</name>
    <dbReference type="NCBI Taxonomy" id="337179"/>
    <lineage>
        <taxon>Eukaryota</taxon>
        <taxon>Metazoa</taxon>
        <taxon>Chordata</taxon>
        <taxon>Craniata</taxon>
        <taxon>Vertebrata</taxon>
        <taxon>Euteleostomi</taxon>
        <taxon>Archelosauria</taxon>
        <taxon>Archosauria</taxon>
        <taxon>Dinosauria</taxon>
        <taxon>Saurischia</taxon>
        <taxon>Theropoda</taxon>
        <taxon>Coelurosauria</taxon>
        <taxon>Aves</taxon>
        <taxon>Neognathae</taxon>
        <taxon>Neoaves</taxon>
        <taxon>Telluraves</taxon>
        <taxon>Australaves</taxon>
        <taxon>Passeriformes</taxon>
        <taxon>Passeroidea</taxon>
        <taxon>Fringillidae</taxon>
        <taxon>Emberizinae</taxon>
        <taxon>Emberizini</taxon>
        <taxon>Emberiza</taxon>
    </lineage>
</organism>
<proteinExistence type="inferred from homology"/>
<comment type="caution">
    <text evidence="5">The sequence shown here is derived from an EMBL/GenBank/DDBJ whole genome shotgun (WGS) entry which is preliminary data.</text>
</comment>